<proteinExistence type="predicted"/>
<protein>
    <submittedName>
        <fullName evidence="2">Uncharacterized protein</fullName>
    </submittedName>
</protein>
<feature type="region of interest" description="Disordered" evidence="1">
    <location>
        <begin position="73"/>
        <end position="280"/>
    </location>
</feature>
<feature type="compositionally biased region" description="Low complexity" evidence="1">
    <location>
        <begin position="25"/>
        <end position="38"/>
    </location>
</feature>
<sequence length="280" mass="31266">MMTTDPPRYFSPKRKREPSESDYYSPSASPTSTVSAASLQEARIREESEPGRHSPRAAVAGRFKDLAIHGDRFPELRASRGDSQRPCTLNPAKATCMSNSHDQGSTSMAEPSEGHSSERGDAHRQHTGSHLATHHVPASALVTPISTPSKKRSNPSSHKKRDLISPSKGHKQRLSPPPSDVPLDDPFTWHDHEITGHDPTDPTDDGYGINGVGFKPTAAMAWARSQKRQRQVAEWKSREAREAREKRRERRNDSSGKDRLHSIHEGAIQKRVKFDVQDRR</sequence>
<organism evidence="2 3">
    <name type="scientific">Penicillium brasilianum</name>
    <dbReference type="NCBI Taxonomy" id="104259"/>
    <lineage>
        <taxon>Eukaryota</taxon>
        <taxon>Fungi</taxon>
        <taxon>Dikarya</taxon>
        <taxon>Ascomycota</taxon>
        <taxon>Pezizomycotina</taxon>
        <taxon>Eurotiomycetes</taxon>
        <taxon>Eurotiomycetidae</taxon>
        <taxon>Eurotiales</taxon>
        <taxon>Aspergillaceae</taxon>
        <taxon>Penicillium</taxon>
    </lineage>
</organism>
<evidence type="ECO:0000256" key="1">
    <source>
        <dbReference type="SAM" id="MobiDB-lite"/>
    </source>
</evidence>
<feature type="compositionally biased region" description="Basic and acidic residues" evidence="1">
    <location>
        <begin position="73"/>
        <end position="83"/>
    </location>
</feature>
<feature type="compositionally biased region" description="Basic residues" evidence="1">
    <location>
        <begin position="149"/>
        <end position="161"/>
    </location>
</feature>
<feature type="compositionally biased region" description="Basic and acidic residues" evidence="1">
    <location>
        <begin position="231"/>
        <end position="280"/>
    </location>
</feature>
<accession>A0A0F7TJE0</accession>
<dbReference type="Proteomes" id="UP000042958">
    <property type="component" value="Unassembled WGS sequence"/>
</dbReference>
<gene>
    <name evidence="2" type="ORF">PMG11_02239</name>
</gene>
<keyword evidence="3" id="KW-1185">Reference proteome</keyword>
<feature type="compositionally biased region" description="Polar residues" evidence="1">
    <location>
        <begin position="96"/>
        <end position="109"/>
    </location>
</feature>
<name>A0A0F7TJE0_PENBI</name>
<feature type="compositionally biased region" description="Basic and acidic residues" evidence="1">
    <location>
        <begin position="42"/>
        <end position="52"/>
    </location>
</feature>
<dbReference type="OrthoDB" id="5391950at2759"/>
<evidence type="ECO:0000313" key="2">
    <source>
        <dbReference type="EMBL" id="CEJ56012.1"/>
    </source>
</evidence>
<feature type="compositionally biased region" description="Basic and acidic residues" evidence="1">
    <location>
        <begin position="187"/>
        <end position="200"/>
    </location>
</feature>
<feature type="compositionally biased region" description="Basic and acidic residues" evidence="1">
    <location>
        <begin position="112"/>
        <end position="124"/>
    </location>
</feature>
<dbReference type="EMBL" id="CDHK01000002">
    <property type="protein sequence ID" value="CEJ56012.1"/>
    <property type="molecule type" value="Genomic_DNA"/>
</dbReference>
<evidence type="ECO:0000313" key="3">
    <source>
        <dbReference type="Proteomes" id="UP000042958"/>
    </source>
</evidence>
<reference evidence="3" key="1">
    <citation type="journal article" date="2015" name="Genome Announc.">
        <title>Draft genome sequence of the fungus Penicillium brasilianum MG11.</title>
        <authorList>
            <person name="Horn F."/>
            <person name="Linde J."/>
            <person name="Mattern D.J."/>
            <person name="Walther G."/>
            <person name="Guthke R."/>
            <person name="Brakhage A.A."/>
            <person name="Valiante V."/>
        </authorList>
    </citation>
    <scope>NUCLEOTIDE SEQUENCE [LARGE SCALE GENOMIC DNA]</scope>
    <source>
        <strain evidence="3">MG11</strain>
    </source>
</reference>
<feature type="region of interest" description="Disordered" evidence="1">
    <location>
        <begin position="1"/>
        <end position="58"/>
    </location>
</feature>
<dbReference type="AlphaFoldDB" id="A0A0F7TJE0"/>